<evidence type="ECO:0000256" key="2">
    <source>
        <dbReference type="ARBA" id="ARBA00006671"/>
    </source>
</evidence>
<sequence length="364" mass="40701">MHLKSLLFLFFSLFLTISKGYADIQYQATPNPVRLELQGKINYIYLARDNFYGKRLATTPQQVTLFFQGSEATSKRKRIRVMLEQYLVGTGNKFELQFNITNYSSGSRFYKKEVVQNGGKNFNAIFIDVDANIQQVSFTINPEIVAVATSLERETVTYSSARFENYDMGYITVTDDNDISIRGAHGTPETAIKPIGLNLKVESSTCDLLTEKNININMKTIQVYKLRQEREIESGNFEIRLGNCGAGVAGHSFSSNAIEKIFITFSDASTPSNYGDILSLSKDATASGIGIKIYPENSSQAIKFGPPSRIKDNLNAIPFRNYTKPPNDWGSASQRYIVKYALDPSTPLQPGSVISRATFTFSYQ</sequence>
<keyword evidence="3" id="KW-0732">Signal</keyword>
<gene>
    <name evidence="6" type="ORF">P375_04235</name>
</gene>
<dbReference type="EMBL" id="JPXY01000017">
    <property type="protein sequence ID" value="KGQ33008.1"/>
    <property type="molecule type" value="Genomic_DNA"/>
</dbReference>
<comment type="caution">
    <text evidence="6">The sequence shown here is derived from an EMBL/GenBank/DDBJ whole genome shotgun (WGS) entry which is preliminary data.</text>
</comment>
<accession>A0A0A2XLB9</accession>
<evidence type="ECO:0000256" key="1">
    <source>
        <dbReference type="ARBA" id="ARBA00004561"/>
    </source>
</evidence>
<evidence type="ECO:0000256" key="4">
    <source>
        <dbReference type="ARBA" id="ARBA00023263"/>
    </source>
</evidence>
<reference evidence="6 7" key="1">
    <citation type="submission" date="2014-08" db="EMBL/GenBank/DDBJ databases">
        <title>Chaperone-usher fimbriae in a diverse selection of Gallibacterium genomes.</title>
        <authorList>
            <person name="Kudirkiene E."/>
            <person name="Bager R.J."/>
            <person name="Johnson T.J."/>
            <person name="Bojesen A.M."/>
        </authorList>
    </citation>
    <scope>NUCLEOTIDE SEQUENCE [LARGE SCALE GENOMIC DNA]</scope>
    <source>
        <strain evidence="6 7">CCM5976</strain>
    </source>
</reference>
<dbReference type="Pfam" id="PF00419">
    <property type="entry name" value="Fimbrial"/>
    <property type="match status" value="1"/>
</dbReference>
<evidence type="ECO:0000256" key="3">
    <source>
        <dbReference type="ARBA" id="ARBA00022729"/>
    </source>
</evidence>
<dbReference type="InterPro" id="IPR036937">
    <property type="entry name" value="Adhesion_dom_fimbrial_sf"/>
</dbReference>
<comment type="subcellular location">
    <subcellularLocation>
        <location evidence="1">Fimbrium</location>
    </subcellularLocation>
</comment>
<keyword evidence="4" id="KW-0281">Fimbrium</keyword>
<dbReference type="InterPro" id="IPR000259">
    <property type="entry name" value="Adhesion_dom_fimbrial"/>
</dbReference>
<evidence type="ECO:0000313" key="7">
    <source>
        <dbReference type="Proteomes" id="UP000030418"/>
    </source>
</evidence>
<dbReference type="SUPFAM" id="SSF49401">
    <property type="entry name" value="Bacterial adhesins"/>
    <property type="match status" value="1"/>
</dbReference>
<dbReference type="GO" id="GO:0009289">
    <property type="term" value="C:pilus"/>
    <property type="evidence" value="ECO:0007669"/>
    <property type="project" value="UniProtKB-SubCell"/>
</dbReference>
<comment type="similarity">
    <text evidence="2">Belongs to the fimbrial protein family.</text>
</comment>
<keyword evidence="7" id="KW-1185">Reference proteome</keyword>
<feature type="domain" description="Fimbrial-type adhesion" evidence="5">
    <location>
        <begin position="200"/>
        <end position="364"/>
    </location>
</feature>
<dbReference type="Proteomes" id="UP000030418">
    <property type="component" value="Unassembled WGS sequence"/>
</dbReference>
<evidence type="ECO:0000259" key="5">
    <source>
        <dbReference type="Pfam" id="PF00419"/>
    </source>
</evidence>
<dbReference type="PANTHER" id="PTHR33420">
    <property type="entry name" value="FIMBRIAL SUBUNIT ELFA-RELATED"/>
    <property type="match status" value="1"/>
</dbReference>
<dbReference type="PANTHER" id="PTHR33420:SF3">
    <property type="entry name" value="FIMBRIAL SUBUNIT ELFA"/>
    <property type="match status" value="1"/>
</dbReference>
<dbReference type="InterPro" id="IPR008966">
    <property type="entry name" value="Adhesion_dom_sf"/>
</dbReference>
<dbReference type="GO" id="GO:0043709">
    <property type="term" value="P:cell adhesion involved in single-species biofilm formation"/>
    <property type="evidence" value="ECO:0007669"/>
    <property type="project" value="TreeGrafter"/>
</dbReference>
<dbReference type="AlphaFoldDB" id="A0A0A2XLB9"/>
<dbReference type="Gene3D" id="2.60.40.1090">
    <property type="entry name" value="Fimbrial-type adhesion domain"/>
    <property type="match status" value="1"/>
</dbReference>
<evidence type="ECO:0000313" key="6">
    <source>
        <dbReference type="EMBL" id="KGQ33008.1"/>
    </source>
</evidence>
<dbReference type="InterPro" id="IPR050263">
    <property type="entry name" value="Bact_Fimbrial_Adh_Pro"/>
</dbReference>
<name>A0A0A2XLB9_9PAST</name>
<proteinExistence type="inferred from homology"/>
<dbReference type="RefSeq" id="WP_039134689.1">
    <property type="nucleotide sequence ID" value="NZ_JPXY01000017.1"/>
</dbReference>
<protein>
    <recommendedName>
        <fullName evidence="5">Fimbrial-type adhesion domain-containing protein</fullName>
    </recommendedName>
</protein>
<organism evidence="6 7">
    <name type="scientific">Gallibacterium genomosp. 2</name>
    <dbReference type="NCBI Taxonomy" id="155517"/>
    <lineage>
        <taxon>Bacteria</taxon>
        <taxon>Pseudomonadati</taxon>
        <taxon>Pseudomonadota</taxon>
        <taxon>Gammaproteobacteria</taxon>
        <taxon>Pasteurellales</taxon>
        <taxon>Pasteurellaceae</taxon>
        <taxon>Gallibacterium</taxon>
    </lineage>
</organism>